<dbReference type="PANTHER" id="PTHR13696:SF52">
    <property type="entry name" value="PARA FAMILY PROTEIN CT_582"/>
    <property type="match status" value="1"/>
</dbReference>
<organism evidence="2 3">
    <name type="scientific">Persicobacter diffluens</name>
    <dbReference type="NCBI Taxonomy" id="981"/>
    <lineage>
        <taxon>Bacteria</taxon>
        <taxon>Pseudomonadati</taxon>
        <taxon>Bacteroidota</taxon>
        <taxon>Cytophagia</taxon>
        <taxon>Cytophagales</taxon>
        <taxon>Persicobacteraceae</taxon>
        <taxon>Persicobacter</taxon>
    </lineage>
</organism>
<dbReference type="AlphaFoldDB" id="A0AAN5AMK7"/>
<dbReference type="InterPro" id="IPR050678">
    <property type="entry name" value="DNA_Partitioning_ATPase"/>
</dbReference>
<dbReference type="Proteomes" id="UP001310022">
    <property type="component" value="Unassembled WGS sequence"/>
</dbReference>
<name>A0AAN5AMK7_9BACT</name>
<dbReference type="SUPFAM" id="SSF52540">
    <property type="entry name" value="P-loop containing nucleoside triphosphate hydrolases"/>
    <property type="match status" value="1"/>
</dbReference>
<feature type="domain" description="AAA" evidence="1">
    <location>
        <begin position="82"/>
        <end position="260"/>
    </location>
</feature>
<sequence>MEFNKQDALNQGLAKWIIKQKKLLNISAISEETGVSRTQLNRVLEGKADFNNGHFNKLFPVLKDWFGLTEEQLIELVQDAAKILAFWNQKGGVGKTTCCNSIAGVLTDQGKKVLVMDCDYQGNSTSLWNIDKQAFPMEIMDALEDTQGELIRDCIVQLHDISEQLYILPSYGKLNNLETSEKLTTKQKLESFKNIVNKIRFEYDYILMDMRPDMYGLFSEAPLGAAEWVFLPVEASLFSFDGLSRSVSYLKERKKDNPLLKIGGAFFNRTKPGKNQMEQIENYALGAEREGIYVFESIIRDSVGIQKAFTYRYDPTVFLNKFNEGEIADFPKTQLEPIKNAKSDFMELTTELLNRIQNG</sequence>
<accession>A0AAN5AMK7</accession>
<dbReference type="InterPro" id="IPR027417">
    <property type="entry name" value="P-loop_NTPase"/>
</dbReference>
<dbReference type="Gene3D" id="3.40.50.300">
    <property type="entry name" value="P-loop containing nucleotide triphosphate hydrolases"/>
    <property type="match status" value="1"/>
</dbReference>
<dbReference type="CDD" id="cd02042">
    <property type="entry name" value="ParAB_family"/>
    <property type="match status" value="1"/>
</dbReference>
<dbReference type="EMBL" id="BQKE01000006">
    <property type="protein sequence ID" value="GJM64554.1"/>
    <property type="molecule type" value="Genomic_DNA"/>
</dbReference>
<dbReference type="Pfam" id="PF13614">
    <property type="entry name" value="AAA_31"/>
    <property type="match status" value="1"/>
</dbReference>
<evidence type="ECO:0000313" key="3">
    <source>
        <dbReference type="Proteomes" id="UP001310022"/>
    </source>
</evidence>
<comment type="caution">
    <text evidence="2">The sequence shown here is derived from an EMBL/GenBank/DDBJ whole genome shotgun (WGS) entry which is preliminary data.</text>
</comment>
<gene>
    <name evidence="2" type="ORF">PEDI_51060</name>
</gene>
<proteinExistence type="predicted"/>
<dbReference type="InterPro" id="IPR025669">
    <property type="entry name" value="AAA_dom"/>
</dbReference>
<dbReference type="PANTHER" id="PTHR13696">
    <property type="entry name" value="P-LOOP CONTAINING NUCLEOSIDE TRIPHOSPHATE HYDROLASE"/>
    <property type="match status" value="1"/>
</dbReference>
<keyword evidence="3" id="KW-1185">Reference proteome</keyword>
<dbReference type="RefSeq" id="WP_060690453.1">
    <property type="nucleotide sequence ID" value="NZ_BQKE01000006.1"/>
</dbReference>
<evidence type="ECO:0000259" key="1">
    <source>
        <dbReference type="Pfam" id="PF13614"/>
    </source>
</evidence>
<reference evidence="2 3" key="1">
    <citation type="submission" date="2021-12" db="EMBL/GenBank/DDBJ databases">
        <title>Genome sequencing of bacteria with rrn-lacking chromosome and rrn-plasmid.</title>
        <authorList>
            <person name="Anda M."/>
            <person name="Iwasaki W."/>
        </authorList>
    </citation>
    <scope>NUCLEOTIDE SEQUENCE [LARGE SCALE GENOMIC DNA]</scope>
    <source>
        <strain evidence="2 3">NBRC 15940</strain>
    </source>
</reference>
<evidence type="ECO:0000313" key="2">
    <source>
        <dbReference type="EMBL" id="GJM64554.1"/>
    </source>
</evidence>
<protein>
    <recommendedName>
        <fullName evidence="1">AAA domain-containing protein</fullName>
    </recommendedName>
</protein>